<dbReference type="OrthoDB" id="9796381at2"/>
<dbReference type="AlphaFoldDB" id="A0A3P1B243"/>
<name>A0A3P1B243_9FLAO</name>
<feature type="domain" description="N-acetyltransferase" evidence="1">
    <location>
        <begin position="2"/>
        <end position="165"/>
    </location>
</feature>
<dbReference type="InterPro" id="IPR016181">
    <property type="entry name" value="Acyl_CoA_acyltransferase"/>
</dbReference>
<evidence type="ECO:0000313" key="3">
    <source>
        <dbReference type="Proteomes" id="UP000268372"/>
    </source>
</evidence>
<keyword evidence="2" id="KW-0808">Transferase</keyword>
<evidence type="ECO:0000313" key="2">
    <source>
        <dbReference type="EMBL" id="RRA95247.1"/>
    </source>
</evidence>
<comment type="caution">
    <text evidence="2">The sequence shown here is derived from an EMBL/GenBank/DDBJ whole genome shotgun (WGS) entry which is preliminary data.</text>
</comment>
<reference evidence="2 3" key="1">
    <citation type="submission" date="2018-11" db="EMBL/GenBank/DDBJ databases">
        <title>Flavobacterium sp. nov., YIM 102796 draft genome.</title>
        <authorList>
            <person name="Li G."/>
            <person name="Jiang Y."/>
        </authorList>
    </citation>
    <scope>NUCLEOTIDE SEQUENCE [LARGE SCALE GENOMIC DNA]</scope>
    <source>
        <strain evidence="2 3">YIM 102796</strain>
    </source>
</reference>
<protein>
    <submittedName>
        <fullName evidence="2">GNAT family N-acetyltransferase</fullName>
    </submittedName>
</protein>
<dbReference type="Proteomes" id="UP000268372">
    <property type="component" value="Unassembled WGS sequence"/>
</dbReference>
<dbReference type="EMBL" id="RQTJ01000010">
    <property type="protein sequence ID" value="RRA95247.1"/>
    <property type="molecule type" value="Genomic_DNA"/>
</dbReference>
<sequence length="165" mass="18704">MMTIEIAKPEHLNNIMQVIDAARNSMRANGNLSQWINGYPSADVILNDINQNIGYICWNDTEIVGYFSFLKGDNPEPSYNIIDNGKWLNNEPYGVIHRLASNGKAKGVAKACFDYCFTQINNIRVDTNNNNLPMQNFFKKYGFTYCGIIYVADGSPRDAFQMVLK</sequence>
<dbReference type="InterPro" id="IPR000182">
    <property type="entry name" value="GNAT_dom"/>
</dbReference>
<keyword evidence="3" id="KW-1185">Reference proteome</keyword>
<dbReference type="PROSITE" id="PS51186">
    <property type="entry name" value="GNAT"/>
    <property type="match status" value="1"/>
</dbReference>
<proteinExistence type="predicted"/>
<dbReference type="Pfam" id="PF00583">
    <property type="entry name" value="Acetyltransf_1"/>
    <property type="match status" value="1"/>
</dbReference>
<dbReference type="SUPFAM" id="SSF55729">
    <property type="entry name" value="Acyl-CoA N-acyltransferases (Nat)"/>
    <property type="match status" value="1"/>
</dbReference>
<gene>
    <name evidence="2" type="ORF">EG242_06400</name>
</gene>
<evidence type="ECO:0000259" key="1">
    <source>
        <dbReference type="PROSITE" id="PS51186"/>
    </source>
</evidence>
<dbReference type="Gene3D" id="3.40.630.30">
    <property type="match status" value="1"/>
</dbReference>
<organism evidence="2 3">
    <name type="scientific">Paenimyroides viscosum</name>
    <dbReference type="NCBI Taxonomy" id="2488729"/>
    <lineage>
        <taxon>Bacteria</taxon>
        <taxon>Pseudomonadati</taxon>
        <taxon>Bacteroidota</taxon>
        <taxon>Flavobacteriia</taxon>
        <taxon>Flavobacteriales</taxon>
        <taxon>Flavobacteriaceae</taxon>
        <taxon>Paenimyroides</taxon>
    </lineage>
</organism>
<dbReference type="GO" id="GO:0016747">
    <property type="term" value="F:acyltransferase activity, transferring groups other than amino-acyl groups"/>
    <property type="evidence" value="ECO:0007669"/>
    <property type="project" value="InterPro"/>
</dbReference>
<accession>A0A3P1B243</accession>